<proteinExistence type="predicted"/>
<name>A0A1D3PXS4_PLABE</name>
<evidence type="ECO:0000313" key="2">
    <source>
        <dbReference type="EMBL" id="SCN23841.1"/>
    </source>
</evidence>
<evidence type="ECO:0000313" key="3">
    <source>
        <dbReference type="Proteomes" id="UP000220214"/>
    </source>
</evidence>
<accession>A0A1D3PXS4</accession>
<gene>
    <name evidence="2" type="ORF">PBNK65E_000118700</name>
</gene>
<evidence type="ECO:0000256" key="1">
    <source>
        <dbReference type="SAM" id="MobiDB-lite"/>
    </source>
</evidence>
<feature type="compositionally biased region" description="Acidic residues" evidence="1">
    <location>
        <begin position="39"/>
        <end position="64"/>
    </location>
</feature>
<feature type="compositionally biased region" description="Basic and acidic residues" evidence="1">
    <location>
        <begin position="86"/>
        <end position="111"/>
    </location>
</feature>
<feature type="compositionally biased region" description="Acidic residues" evidence="1">
    <location>
        <begin position="225"/>
        <end position="249"/>
    </location>
</feature>
<feature type="region of interest" description="Disordered" evidence="1">
    <location>
        <begin position="36"/>
        <end position="111"/>
    </location>
</feature>
<feature type="compositionally biased region" description="Basic and acidic residues" evidence="1">
    <location>
        <begin position="271"/>
        <end position="296"/>
    </location>
</feature>
<feature type="region of interest" description="Disordered" evidence="1">
    <location>
        <begin position="499"/>
        <end position="529"/>
    </location>
</feature>
<feature type="region of interest" description="Disordered" evidence="1">
    <location>
        <begin position="225"/>
        <end position="296"/>
    </location>
</feature>
<dbReference type="VEuPathDB" id="PlasmoDB:PBANKA_0705800"/>
<dbReference type="Proteomes" id="UP000220214">
    <property type="component" value="Chromosome 7"/>
</dbReference>
<protein>
    <submittedName>
        <fullName evidence="2">Uncharacterized protein</fullName>
    </submittedName>
</protein>
<feature type="compositionally biased region" description="Basic and acidic residues" evidence="1">
    <location>
        <begin position="499"/>
        <end position="512"/>
    </location>
</feature>
<sequence length="1312" mass="156913">MPFEYDIKKRKKKKKKKYIFEENSIDDELLGISELFKDNDDEINDNNNEEEESDNTETSEDNDEDIKYKESYVRNKNNWKGGEYNNSKDEHSKHDPNVEDQKKELKDEDEMKKNKNDTKYNLFISKSYIKTIGLLYNITNDKIMFENDACFEQISNIIELRIKQIIEEASKFYEKRKRFCVNKYLNINDLTNSCNYLNVKFPYKYKKNSIDDELLGISELFKDNDDEINDNNNEEEESDNTETSEDNDEDIKYKESYVRNKNNWKGGEYNNSKDEHSKHDPNVEDQKKELKDEDEMKKNKNDTKYNLFISKSYIKTIGLLYNITNDKIMFENDACFEQISNIIELRIKQIIEEASKFYEKRKRFCVNKYLNINDLTNSCNYLNVKFPYKYKSSIYNPNFISLDKNSKNNKTLYRLINKQEYKHNNKKFTKKHKNTYLRKLKKKKKSSNLKLSADNIFKDWRNTDHNKAHFYKEFPDLKKEKSDNIDNINKEDFIKKKDLSDNDKSENERKELSYNFDENEDDREVSFPDGEGCAEVIANIEAGIGSDLDVELDAPQKENDSNNGDQDIDPSLKSYEIDINNIKIDNDDDDNNNNINNLSKIEQKESFENEEVEEQLGIGALKTEFQNNIELNKDKDMNFDLFEIQKMSEENKIVDSDDEINIEENNLLHAWYVKKNENNKKNVLNVLFSDMQNVLPLEENLTVFWLFIQNQYKKKKKKDKMKKNDEEIDETLESKHNKLIHFDYQCYEILYTIEKREDNLYHKSAKTDKERLYNNYMKFKDIGNSYTNFDQEKCDNSSHSNEGNIFLLPKLRPINKEYTILLKYILEIIKDIINYKTNFFDYNNILHIFSTSKEINKILPNILFFLFNELDHNLRFNNIYSGLMLLILLNGIIKNRNIDIDFYCLQILKMLIHVIIYEHDLKLKNIYLILLFKRKACDIIIDFCSLLRIKNNNEIINIDYYLAYILSKLLTHNKCTYMHIYASYYLIYLMPINIHIKFFLSYTPNFLSIFFRKYLYYQNVYNILLSYEQKEISELFNFFFFHIYTLIQGSLYKIFKHLGILVFNSSSSIYLNYLMNFIAEYADYHLPLILSITNVLGVDIEEDGSTTNYSESEWDSSIDSDWGDRKGMSFHNTNEVNNLLFKKMNKIKNKINIKSKIKKKNDKIWEKKKKYIFDISTIKMYELKKNSNYLSKNINYLKNINKLYNLYLQSEKNNDDYSIDDYGNDENLSLNINMKEKKAYLSSYIKKRMILNKDLIQRASEEKELQTNIVVNQVLSIILYNLNAKERHKTKSHMRSSNANLYDSYYYFLYTL</sequence>
<organism evidence="2 3">
    <name type="scientific">Plasmodium berghei</name>
    <dbReference type="NCBI Taxonomy" id="5821"/>
    <lineage>
        <taxon>Eukaryota</taxon>
        <taxon>Sar</taxon>
        <taxon>Alveolata</taxon>
        <taxon>Apicomplexa</taxon>
        <taxon>Aconoidasida</taxon>
        <taxon>Haemosporida</taxon>
        <taxon>Plasmodiidae</taxon>
        <taxon>Plasmodium</taxon>
        <taxon>Plasmodium (Vinckeia)</taxon>
    </lineage>
</organism>
<dbReference type="EMBL" id="LT614633">
    <property type="protein sequence ID" value="SCN23841.1"/>
    <property type="molecule type" value="Genomic_DNA"/>
</dbReference>
<reference evidence="2 3" key="1">
    <citation type="submission" date="2016-05" db="EMBL/GenBank/DDBJ databases">
        <authorList>
            <consortium name="Pathogen Informatics"/>
        </authorList>
    </citation>
    <scope>NUCLEOTIDE SEQUENCE [LARGE SCALE GENOMIC DNA]</scope>
    <source>
        <strain evidence="2 3">NK65e</strain>
    </source>
</reference>